<dbReference type="CDD" id="cd14014">
    <property type="entry name" value="STKc_PknB_like"/>
    <property type="match status" value="1"/>
</dbReference>
<evidence type="ECO:0000259" key="4">
    <source>
        <dbReference type="PROSITE" id="PS50011"/>
    </source>
</evidence>
<dbReference type="SMART" id="SM00220">
    <property type="entry name" value="S_TKc"/>
    <property type="match status" value="1"/>
</dbReference>
<keyword evidence="1" id="KW-0547">Nucleotide-binding</keyword>
<evidence type="ECO:0000313" key="6">
    <source>
        <dbReference type="Proteomes" id="UP000618343"/>
    </source>
</evidence>
<dbReference type="GO" id="GO:0005737">
    <property type="term" value="C:cytoplasm"/>
    <property type="evidence" value="ECO:0007669"/>
    <property type="project" value="TreeGrafter"/>
</dbReference>
<dbReference type="InterPro" id="IPR011009">
    <property type="entry name" value="Kinase-like_dom_sf"/>
</dbReference>
<dbReference type="Gene3D" id="3.30.200.20">
    <property type="entry name" value="Phosphorylase Kinase, domain 1"/>
    <property type="match status" value="1"/>
</dbReference>
<gene>
    <name evidence="5" type="ORF">EYH21_02695</name>
</gene>
<dbReference type="EMBL" id="DQUO01000028">
    <property type="protein sequence ID" value="HIP91192.1"/>
    <property type="molecule type" value="Genomic_DNA"/>
</dbReference>
<evidence type="ECO:0000313" key="5">
    <source>
        <dbReference type="EMBL" id="HIP91192.1"/>
    </source>
</evidence>
<dbReference type="SUPFAM" id="SSF56112">
    <property type="entry name" value="Protein kinase-like (PK-like)"/>
    <property type="match status" value="1"/>
</dbReference>
<accession>A0A833E3X6</accession>
<name>A0A833E3X6_9EURY</name>
<feature type="compositionally biased region" description="Low complexity" evidence="3">
    <location>
        <begin position="23"/>
        <end position="32"/>
    </location>
</feature>
<dbReference type="Pfam" id="PF00069">
    <property type="entry name" value="Pkinase"/>
    <property type="match status" value="1"/>
</dbReference>
<dbReference type="PANTHER" id="PTHR24348">
    <property type="entry name" value="SERINE/THREONINE-PROTEIN KINASE UNC-51-RELATED"/>
    <property type="match status" value="1"/>
</dbReference>
<evidence type="ECO:0000256" key="3">
    <source>
        <dbReference type="SAM" id="MobiDB-lite"/>
    </source>
</evidence>
<feature type="domain" description="Protein kinase" evidence="4">
    <location>
        <begin position="41"/>
        <end position="289"/>
    </location>
</feature>
<dbReference type="GO" id="GO:0005524">
    <property type="term" value="F:ATP binding"/>
    <property type="evidence" value="ECO:0007669"/>
    <property type="project" value="UniProtKB-KW"/>
</dbReference>
<dbReference type="PROSITE" id="PS00107">
    <property type="entry name" value="PROTEIN_KINASE_ATP"/>
    <property type="match status" value="1"/>
</dbReference>
<proteinExistence type="predicted"/>
<dbReference type="InterPro" id="IPR017441">
    <property type="entry name" value="Protein_kinase_ATP_BS"/>
</dbReference>
<feature type="compositionally biased region" description="Basic and acidic residues" evidence="3">
    <location>
        <begin position="1"/>
        <end position="15"/>
    </location>
</feature>
<comment type="caution">
    <text evidence="5">The sequence shown here is derived from an EMBL/GenBank/DDBJ whole genome shotgun (WGS) entry which is preliminary data.</text>
</comment>
<dbReference type="InterPro" id="IPR000719">
    <property type="entry name" value="Prot_kinase_dom"/>
</dbReference>
<sequence length="385" mass="43994">ITIEVREGVKEKTPEEGISPGEFTPKPTTPKAFPPELANRYTEVEYIGKGGFAQVFKAKRKDGKEVAVKIPISLDESTGKSFIRELENWTKLDHKNIVKIYDYNILPIPYFEMELCDHSLADVDKPLDIERAGWLIFNIGEGLKYAHSKKIIHRDLKPQNILLKNGVPKISDWGLSKVLTESASATTTMAFTPYYASPEQITGGSTDERTDIWQLGVVFYELVTGELPFKGSNFVEIGMAITTRDPVKPSEINPEAKEVEDIILKCLEKDKEKRYQSVEELQRDLAKYLGIRYRESLKLSVTRRDFRRSAYYCCELLLLNMKINNLLEAYKYATDLLNYSQGEVKEEVQELCNQLKMRIEYGIKDVPEELIKKAEVIAHKVKVGL</sequence>
<keyword evidence="2" id="KW-0067">ATP-binding</keyword>
<dbReference type="PROSITE" id="PS50011">
    <property type="entry name" value="PROTEIN_KINASE_DOM"/>
    <property type="match status" value="1"/>
</dbReference>
<keyword evidence="5" id="KW-0808">Transferase</keyword>
<evidence type="ECO:0000256" key="1">
    <source>
        <dbReference type="ARBA" id="ARBA00022741"/>
    </source>
</evidence>
<dbReference type="AlphaFoldDB" id="A0A833E3X6"/>
<feature type="region of interest" description="Disordered" evidence="3">
    <location>
        <begin position="1"/>
        <end position="32"/>
    </location>
</feature>
<reference evidence="5" key="1">
    <citation type="journal article" date="2020" name="ISME J.">
        <title>Gammaproteobacteria mediating utilization of methyl-, sulfur- and petroleum organic compounds in deep ocean hydrothermal plumes.</title>
        <authorList>
            <person name="Zhou Z."/>
            <person name="Liu Y."/>
            <person name="Pan J."/>
            <person name="Cron B.R."/>
            <person name="Toner B.M."/>
            <person name="Anantharaman K."/>
            <person name="Breier J.A."/>
            <person name="Dick G.J."/>
            <person name="Li M."/>
        </authorList>
    </citation>
    <scope>NUCLEOTIDE SEQUENCE</scope>
    <source>
        <strain evidence="5">SZUA-1471</strain>
    </source>
</reference>
<organism evidence="5 6">
    <name type="scientific">Methanothermococcus okinawensis</name>
    <dbReference type="NCBI Taxonomy" id="155863"/>
    <lineage>
        <taxon>Archaea</taxon>
        <taxon>Methanobacteriati</taxon>
        <taxon>Methanobacteriota</taxon>
        <taxon>Methanomada group</taxon>
        <taxon>Methanococci</taxon>
        <taxon>Methanococcales</taxon>
        <taxon>Methanococcaceae</taxon>
        <taxon>Methanothermococcus</taxon>
    </lineage>
</organism>
<keyword evidence="5" id="KW-0418">Kinase</keyword>
<dbReference type="InterPro" id="IPR045269">
    <property type="entry name" value="Atg1-like"/>
</dbReference>
<dbReference type="Proteomes" id="UP000618343">
    <property type="component" value="Unassembled WGS sequence"/>
</dbReference>
<feature type="non-terminal residue" evidence="5">
    <location>
        <position position="1"/>
    </location>
</feature>
<evidence type="ECO:0000256" key="2">
    <source>
        <dbReference type="ARBA" id="ARBA00022840"/>
    </source>
</evidence>
<dbReference type="InterPro" id="IPR008271">
    <property type="entry name" value="Ser/Thr_kinase_AS"/>
</dbReference>
<dbReference type="GO" id="GO:0004674">
    <property type="term" value="F:protein serine/threonine kinase activity"/>
    <property type="evidence" value="ECO:0007669"/>
    <property type="project" value="UniProtKB-KW"/>
</dbReference>
<keyword evidence="5" id="KW-0723">Serine/threonine-protein kinase</keyword>
<protein>
    <submittedName>
        <fullName evidence="5">Serine/threonine protein kinase</fullName>
    </submittedName>
</protein>
<dbReference type="Gene3D" id="1.10.510.10">
    <property type="entry name" value="Transferase(Phosphotransferase) domain 1"/>
    <property type="match status" value="1"/>
</dbReference>
<dbReference type="PROSITE" id="PS00108">
    <property type="entry name" value="PROTEIN_KINASE_ST"/>
    <property type="match status" value="1"/>
</dbReference>